<comment type="similarity">
    <text evidence="4">Belongs to the AB hydrolase superfamily. Epoxide hydrolase family.</text>
</comment>
<dbReference type="PANTHER" id="PTHR43329">
    <property type="entry name" value="EPOXIDE HYDROLASE"/>
    <property type="match status" value="1"/>
</dbReference>
<name>A0A835CX01_TETSI</name>
<comment type="function">
    <text evidence="6">Epoxide hydrolase involved in the biosynthesis of cucurbitacin and mogroside tetracyclic triterpene natural products (e.g. siamenoside I and mogrosides IV, V and VI). Cucurbitacins have cytotoxic properties and exhibit deterrent taste as a defense barrier against herbivores. Mogrosides are nonsugar highly oxygenated compounds used as high-intensity zero-calorie sweeteners; they also possess pharmacological properties such as regulating immunity, lowering blood sugar and lipid levels, protecting the liver, and acting as antioxidants and antitumor agents. Catalyzes the hydrolysis of aromatic epoxide-containing substrates, such as the conversion of 24,25-epoxycucurbitadienol to 24,25-dihydroxycucurbitadienol.</text>
</comment>
<protein>
    <recommendedName>
        <fullName evidence="2">soluble epoxide hydrolase</fullName>
        <ecNumber evidence="2">3.3.2.10</ecNumber>
    </recommendedName>
</protein>
<dbReference type="Gene3D" id="3.40.50.1820">
    <property type="entry name" value="alpha/beta hydrolase"/>
    <property type="match status" value="2"/>
</dbReference>
<comment type="catalytic activity">
    <reaction evidence="5">
        <text>an epoxide + H2O = an ethanediol</text>
        <dbReference type="Rhea" id="RHEA:19037"/>
        <dbReference type="ChEBI" id="CHEBI:15377"/>
        <dbReference type="ChEBI" id="CHEBI:32955"/>
        <dbReference type="ChEBI" id="CHEBI:140594"/>
        <dbReference type="EC" id="3.3.2.10"/>
    </reaction>
    <physiologicalReaction direction="left-to-right" evidence="5">
        <dbReference type="Rhea" id="RHEA:19038"/>
    </physiologicalReaction>
</comment>
<dbReference type="InterPro" id="IPR000639">
    <property type="entry name" value="Epox_hydrolase-like"/>
</dbReference>
<comment type="pathway">
    <text evidence="1">Secondary metabolite biosynthesis; terpenoid biosynthesis.</text>
</comment>
<evidence type="ECO:0000256" key="7">
    <source>
        <dbReference type="ARBA" id="ARBA00093212"/>
    </source>
</evidence>
<dbReference type="EMBL" id="JABCRI010000828">
    <property type="protein sequence ID" value="KAF8369356.1"/>
    <property type="molecule type" value="Genomic_DNA"/>
</dbReference>
<feature type="domain" description="AB hydrolase-1" evidence="8">
    <location>
        <begin position="348"/>
        <end position="468"/>
    </location>
</feature>
<proteinExistence type="inferred from homology"/>
<feature type="domain" description="AB hydrolase-1" evidence="8">
    <location>
        <begin position="25"/>
        <end position="143"/>
    </location>
</feature>
<keyword evidence="10" id="KW-1185">Reference proteome</keyword>
<evidence type="ECO:0000313" key="10">
    <source>
        <dbReference type="Proteomes" id="UP000655225"/>
    </source>
</evidence>
<evidence type="ECO:0000256" key="4">
    <source>
        <dbReference type="ARBA" id="ARBA00038334"/>
    </source>
</evidence>
<dbReference type="PRINTS" id="PR00111">
    <property type="entry name" value="ABHYDROLASE"/>
</dbReference>
<sequence>MERIKHKMVRVNGINMHVAEIGQGPVVLFLHGFPELWYTWRHQMLSLSSRGYRAVAPDLRGYGDTDAPTSFTNYTSLHIVGDLIALIDSLGQDQVFLVGHDWGAIIAWHFCLFRPDRVKALVNLSVVYRPRHPSRKPVETFRALFGDDYYICRFQELGKAEEEFAHIGTTRQLKKFLTYRNPGPAILSKERGFGDSLDSAITLPSWLSEEDVNYSASRFDQKGFTGALNYYRAMDLYISYKLLNWELMAPWTGEQVKVPVKFIVGDLDLTYNIPGVKEYIHDGGFKKDVPFLQEVVVMEGVASLRKKKAKAKESKASNQKQAEMEGIEHKMVRVNGINMHVAEIGQGPVVLFLHGFPELWYTWRHQMLSLSSRGYRAVAPDLRGYGDTDAPTSFTNYTSLHIVGDLIALIDSLGQDQVFLVGHDWGAIIAWHFCLFRPDRVKALVNLSVAYRPQHPSRKPVETFRALFGDDYYICRFQEPGKAEEDFADVGTKKQLKKFLTYRNPGPPLVPKEKGFGASFDSPITLPSWLSEEDVNYYASKFDQKGFTGGLNYYRAMDLTWELMAPWTGVQVKVPVKFIVGDLDLTYNTPGVKEYIHDGGFKKDVPFLQEVVIMEGVGHFIHREKVDEINTHIYDFIQNF</sequence>
<dbReference type="SUPFAM" id="SSF53474">
    <property type="entry name" value="alpha/beta-Hydrolases"/>
    <property type="match status" value="2"/>
</dbReference>
<evidence type="ECO:0000256" key="1">
    <source>
        <dbReference type="ARBA" id="ARBA00004721"/>
    </source>
</evidence>
<evidence type="ECO:0000256" key="5">
    <source>
        <dbReference type="ARBA" id="ARBA00051067"/>
    </source>
</evidence>
<dbReference type="Proteomes" id="UP000655225">
    <property type="component" value="Unassembled WGS sequence"/>
</dbReference>
<dbReference type="OrthoDB" id="7130006at2759"/>
<comment type="catalytic activity">
    <reaction evidence="7">
        <text>(24S)-24,25-epoxycucurbitadienol + H2O = (24R)-24,25-dihydroxycucurbitadienol</text>
        <dbReference type="Rhea" id="RHEA:81855"/>
        <dbReference type="ChEBI" id="CHEBI:15377"/>
        <dbReference type="ChEBI" id="CHEBI:229949"/>
        <dbReference type="ChEBI" id="CHEBI:229950"/>
    </reaction>
    <physiologicalReaction direction="left-to-right" evidence="7">
        <dbReference type="Rhea" id="RHEA:81856"/>
    </physiologicalReaction>
</comment>
<organism evidence="9 10">
    <name type="scientific">Tetracentron sinense</name>
    <name type="common">Spur-leaf</name>
    <dbReference type="NCBI Taxonomy" id="13715"/>
    <lineage>
        <taxon>Eukaryota</taxon>
        <taxon>Viridiplantae</taxon>
        <taxon>Streptophyta</taxon>
        <taxon>Embryophyta</taxon>
        <taxon>Tracheophyta</taxon>
        <taxon>Spermatophyta</taxon>
        <taxon>Magnoliopsida</taxon>
        <taxon>Trochodendrales</taxon>
        <taxon>Trochodendraceae</taxon>
        <taxon>Tetracentron</taxon>
    </lineage>
</organism>
<dbReference type="EC" id="3.3.2.10" evidence="2"/>
<gene>
    <name evidence="9" type="ORF">HHK36_032640</name>
</gene>
<dbReference type="FunFam" id="3.40.50.1820:FF:000161">
    <property type="entry name" value="Epoxide hydrolase"/>
    <property type="match status" value="2"/>
</dbReference>
<evidence type="ECO:0000256" key="6">
    <source>
        <dbReference type="ARBA" id="ARBA00058358"/>
    </source>
</evidence>
<evidence type="ECO:0000256" key="3">
    <source>
        <dbReference type="ARBA" id="ARBA00022801"/>
    </source>
</evidence>
<dbReference type="Pfam" id="PF00561">
    <property type="entry name" value="Abhydrolase_1"/>
    <property type="match status" value="2"/>
</dbReference>
<evidence type="ECO:0000313" key="9">
    <source>
        <dbReference type="EMBL" id="KAF8369356.1"/>
    </source>
</evidence>
<dbReference type="AlphaFoldDB" id="A0A835CX01"/>
<dbReference type="InterPro" id="IPR000073">
    <property type="entry name" value="AB_hydrolase_1"/>
</dbReference>
<reference evidence="9 10" key="1">
    <citation type="submission" date="2020-04" db="EMBL/GenBank/DDBJ databases">
        <title>Plant Genome Project.</title>
        <authorList>
            <person name="Zhang R.-G."/>
        </authorList>
    </citation>
    <scope>NUCLEOTIDE SEQUENCE [LARGE SCALE GENOMIC DNA]</scope>
    <source>
        <strain evidence="9">YNK0</strain>
        <tissue evidence="9">Leaf</tissue>
    </source>
</reference>
<evidence type="ECO:0000259" key="8">
    <source>
        <dbReference type="Pfam" id="PF00561"/>
    </source>
</evidence>
<keyword evidence="3" id="KW-0378">Hydrolase</keyword>
<dbReference type="OMA" id="FFNIPGM"/>
<comment type="caution">
    <text evidence="9">The sequence shown here is derived from an EMBL/GenBank/DDBJ whole genome shotgun (WGS) entry which is preliminary data.</text>
</comment>
<accession>A0A835CX01</accession>
<dbReference type="InterPro" id="IPR029058">
    <property type="entry name" value="AB_hydrolase_fold"/>
</dbReference>
<evidence type="ECO:0000256" key="2">
    <source>
        <dbReference type="ARBA" id="ARBA00013006"/>
    </source>
</evidence>
<dbReference type="GO" id="GO:0004301">
    <property type="term" value="F:epoxide hydrolase activity"/>
    <property type="evidence" value="ECO:0007669"/>
    <property type="project" value="UniProtKB-EC"/>
</dbReference>
<dbReference type="PRINTS" id="PR00412">
    <property type="entry name" value="EPOXHYDRLASE"/>
</dbReference>